<dbReference type="Gene3D" id="3.40.50.2000">
    <property type="entry name" value="Glycogen Phosphorylase B"/>
    <property type="match status" value="2"/>
</dbReference>
<gene>
    <name evidence="3" type="ORF">GCM10010911_36900</name>
</gene>
<feature type="domain" description="Glycosyltransferase subfamily 4-like N-terminal" evidence="2">
    <location>
        <begin position="17"/>
        <end position="106"/>
    </location>
</feature>
<evidence type="ECO:0000313" key="3">
    <source>
        <dbReference type="EMBL" id="GGD75553.1"/>
    </source>
</evidence>
<organism evidence="3 4">
    <name type="scientific">Paenibacillus nasutitermitis</name>
    <dbReference type="NCBI Taxonomy" id="1652958"/>
    <lineage>
        <taxon>Bacteria</taxon>
        <taxon>Bacillati</taxon>
        <taxon>Bacillota</taxon>
        <taxon>Bacilli</taxon>
        <taxon>Bacillales</taxon>
        <taxon>Paenibacillaceae</taxon>
        <taxon>Paenibacillus</taxon>
    </lineage>
</organism>
<dbReference type="Proteomes" id="UP000612456">
    <property type="component" value="Unassembled WGS sequence"/>
</dbReference>
<dbReference type="Pfam" id="PF00534">
    <property type="entry name" value="Glycos_transf_1"/>
    <property type="match status" value="1"/>
</dbReference>
<dbReference type="InterPro" id="IPR028098">
    <property type="entry name" value="Glyco_trans_4-like_N"/>
</dbReference>
<dbReference type="Pfam" id="PF13439">
    <property type="entry name" value="Glyco_transf_4"/>
    <property type="match status" value="1"/>
</dbReference>
<dbReference type="EMBL" id="BMHP01000002">
    <property type="protein sequence ID" value="GGD75553.1"/>
    <property type="molecule type" value="Genomic_DNA"/>
</dbReference>
<accession>A0A916Z5X2</accession>
<evidence type="ECO:0000259" key="2">
    <source>
        <dbReference type="Pfam" id="PF13439"/>
    </source>
</evidence>
<sequence>MKIVQVVPNIIPIPGSGGIERVAYNLSDELVRRGHEVYVYALAGSESKAIIIPYGHRGFSKNNIKDFVIQTLPDDIDVIHDHTHDLVIGREYLDVPTVSTIHTEWGLKISVKCPVYVSKTKLLQSPNKKRGAYVHNGIDLDAYAFEKKKGDYLLFLGRIDREKGVEDAIKLAERTGMRTIIAGPIWDRKLFSELHPRIEKASNISYVGEVHGVEKQNLLMHAKWLLFPTACEEQFGLVLIEAMACGTPVAAYGRGAVPEVLQGLPQFICANWDEMKRLIKGKSLVSPEELREYVAMRYTKGKMTDKYLELYARAIKGWK</sequence>
<dbReference type="InterPro" id="IPR001296">
    <property type="entry name" value="Glyco_trans_1"/>
</dbReference>
<reference evidence="3" key="2">
    <citation type="submission" date="2020-09" db="EMBL/GenBank/DDBJ databases">
        <authorList>
            <person name="Sun Q."/>
            <person name="Zhou Y."/>
        </authorList>
    </citation>
    <scope>NUCLEOTIDE SEQUENCE</scope>
    <source>
        <strain evidence="3">CGMCC 1.15178</strain>
    </source>
</reference>
<dbReference type="SUPFAM" id="SSF53756">
    <property type="entry name" value="UDP-Glycosyltransferase/glycogen phosphorylase"/>
    <property type="match status" value="1"/>
</dbReference>
<name>A0A916Z5X2_9BACL</name>
<keyword evidence="4" id="KW-1185">Reference proteome</keyword>
<dbReference type="RefSeq" id="WP_188993345.1">
    <property type="nucleotide sequence ID" value="NZ_BMHP01000002.1"/>
</dbReference>
<evidence type="ECO:0000259" key="1">
    <source>
        <dbReference type="Pfam" id="PF00534"/>
    </source>
</evidence>
<protein>
    <submittedName>
        <fullName evidence="3">Glycosyl transferase</fullName>
    </submittedName>
</protein>
<evidence type="ECO:0000313" key="4">
    <source>
        <dbReference type="Proteomes" id="UP000612456"/>
    </source>
</evidence>
<dbReference type="PANTHER" id="PTHR12526:SF595">
    <property type="entry name" value="BLL5217 PROTEIN"/>
    <property type="match status" value="1"/>
</dbReference>
<feature type="domain" description="Glycosyl transferase family 1" evidence="1">
    <location>
        <begin position="146"/>
        <end position="262"/>
    </location>
</feature>
<keyword evidence="3" id="KW-0808">Transferase</keyword>
<dbReference type="AlphaFoldDB" id="A0A916Z5X2"/>
<dbReference type="GO" id="GO:0016757">
    <property type="term" value="F:glycosyltransferase activity"/>
    <property type="evidence" value="ECO:0007669"/>
    <property type="project" value="InterPro"/>
</dbReference>
<dbReference type="PANTHER" id="PTHR12526">
    <property type="entry name" value="GLYCOSYLTRANSFERASE"/>
    <property type="match status" value="1"/>
</dbReference>
<reference evidence="3" key="1">
    <citation type="journal article" date="2014" name="Int. J. Syst. Evol. Microbiol.">
        <title>Complete genome sequence of Corynebacterium casei LMG S-19264T (=DSM 44701T), isolated from a smear-ripened cheese.</title>
        <authorList>
            <consortium name="US DOE Joint Genome Institute (JGI-PGF)"/>
            <person name="Walter F."/>
            <person name="Albersmeier A."/>
            <person name="Kalinowski J."/>
            <person name="Ruckert C."/>
        </authorList>
    </citation>
    <scope>NUCLEOTIDE SEQUENCE</scope>
    <source>
        <strain evidence="3">CGMCC 1.15178</strain>
    </source>
</reference>
<comment type="caution">
    <text evidence="3">The sequence shown here is derived from an EMBL/GenBank/DDBJ whole genome shotgun (WGS) entry which is preliminary data.</text>
</comment>
<proteinExistence type="predicted"/>